<sequence>MHGTAEVLVNRTTAAPVPVPSGRSSAWRMDASRSDTPQALAAAGVDGADGEPAPPGEAFPEGGVDVPADGAPLDAAGSAGGRDGEEPDPAPSSPG</sequence>
<dbReference type="EMBL" id="BAABKB010000003">
    <property type="protein sequence ID" value="GAA5002804.1"/>
    <property type="molecule type" value="Genomic_DNA"/>
</dbReference>
<gene>
    <name evidence="2" type="ORF">GCM10023335_18230</name>
</gene>
<evidence type="ECO:0000313" key="2">
    <source>
        <dbReference type="EMBL" id="GAA5002804.1"/>
    </source>
</evidence>
<reference evidence="3" key="1">
    <citation type="journal article" date="2019" name="Int. J. Syst. Evol. Microbiol.">
        <title>The Global Catalogue of Microorganisms (GCM) 10K type strain sequencing project: providing services to taxonomists for standard genome sequencing and annotation.</title>
        <authorList>
            <consortium name="The Broad Institute Genomics Platform"/>
            <consortium name="The Broad Institute Genome Sequencing Center for Infectious Disease"/>
            <person name="Wu L."/>
            <person name="Ma J."/>
        </authorList>
    </citation>
    <scope>NUCLEOTIDE SEQUENCE [LARGE SCALE GENOMIC DNA]</scope>
    <source>
        <strain evidence="3">JCM 18409</strain>
    </source>
</reference>
<feature type="region of interest" description="Disordered" evidence="1">
    <location>
        <begin position="1"/>
        <end position="95"/>
    </location>
</feature>
<proteinExistence type="predicted"/>
<dbReference type="Proteomes" id="UP001501759">
    <property type="component" value="Unassembled WGS sequence"/>
</dbReference>
<protein>
    <submittedName>
        <fullName evidence="2">Uncharacterized protein</fullName>
    </submittedName>
</protein>
<evidence type="ECO:0000313" key="3">
    <source>
        <dbReference type="Proteomes" id="UP001501759"/>
    </source>
</evidence>
<accession>A0ABP9IMG1</accession>
<organism evidence="2 3">
    <name type="scientific">Streptomyces siamensis</name>
    <dbReference type="NCBI Taxonomy" id="1274986"/>
    <lineage>
        <taxon>Bacteria</taxon>
        <taxon>Bacillati</taxon>
        <taxon>Actinomycetota</taxon>
        <taxon>Actinomycetes</taxon>
        <taxon>Kitasatosporales</taxon>
        <taxon>Streptomycetaceae</taxon>
        <taxon>Streptomyces</taxon>
    </lineage>
</organism>
<keyword evidence="3" id="KW-1185">Reference proteome</keyword>
<evidence type="ECO:0000256" key="1">
    <source>
        <dbReference type="SAM" id="MobiDB-lite"/>
    </source>
</evidence>
<name>A0ABP9IMG1_9ACTN</name>
<comment type="caution">
    <text evidence="2">The sequence shown here is derived from an EMBL/GenBank/DDBJ whole genome shotgun (WGS) entry which is preliminary data.</text>
</comment>